<dbReference type="PANTHER" id="PTHR46451:SF1">
    <property type="entry name" value="RAS-RESPONSIVE ELEMENT-BINDING PROTEIN 1"/>
    <property type="match status" value="1"/>
</dbReference>
<feature type="domain" description="C2H2-type" evidence="2">
    <location>
        <begin position="290"/>
        <end position="317"/>
    </location>
</feature>
<dbReference type="Pfam" id="PF00096">
    <property type="entry name" value="zf-C2H2"/>
    <property type="match status" value="3"/>
</dbReference>
<sequence length="416" mass="45284">MLLDRLVAMDQNLPQHELDDDSTEMESNEYYRCMACWECFFTITAFYTHARQVHCKVLVSQGHDSENVCDTMDDAAAHSMHEGVSSDATVIVGVDATCDFDPSGSMILPDGIHAIHAAAESYAPAESATPTKKCKIAKKGRPSRAAAPPALDPAGFLERVRAIKMEDTGGEPSPDGLGLLAAQCFATPQEGATNDDEVECGAAVTIPHDPSLPDDLEAYCDPPPAPDDDAAGDEGEAGAQLLLPALPGGVDVSAAYRCSICGVTCTQARVMKHHMRVHAAQWTNAARRCHLCNICQRSFRRYDTLIVHMRTHTGERPYKCNICLNSFSQAGALNRHLRIHTGTRPYQCDLCGEACSDSVDFKSHVCVCSGERPYKCRLCAAAFKSRPYLVKHEETHQLKNEAVVAASLMLEWEDVA</sequence>
<keyword evidence="1" id="KW-0479">Metal-binding</keyword>
<feature type="domain" description="C2H2-type" evidence="2">
    <location>
        <begin position="31"/>
        <end position="54"/>
    </location>
</feature>
<dbReference type="PANTHER" id="PTHR46451">
    <property type="entry name" value="RAS-RESPONSIVE ELEMENT-BINDING PROTEIN 1"/>
    <property type="match status" value="1"/>
</dbReference>
<reference evidence="4" key="1">
    <citation type="submission" date="2025-08" db="UniProtKB">
        <authorList>
            <consortium name="RefSeq"/>
        </authorList>
    </citation>
    <scope>IDENTIFICATION</scope>
</reference>
<evidence type="ECO:0000259" key="2">
    <source>
        <dbReference type="PROSITE" id="PS50157"/>
    </source>
</evidence>
<feature type="domain" description="C2H2-type" evidence="2">
    <location>
        <begin position="346"/>
        <end position="373"/>
    </location>
</feature>
<organism evidence="3 4">
    <name type="scientific">Priapulus caudatus</name>
    <name type="common">Priapulid worm</name>
    <dbReference type="NCBI Taxonomy" id="37621"/>
    <lineage>
        <taxon>Eukaryota</taxon>
        <taxon>Metazoa</taxon>
        <taxon>Ecdysozoa</taxon>
        <taxon>Scalidophora</taxon>
        <taxon>Priapulida</taxon>
        <taxon>Priapulimorpha</taxon>
        <taxon>Priapulimorphida</taxon>
        <taxon>Priapulidae</taxon>
        <taxon>Priapulus</taxon>
    </lineage>
</organism>
<dbReference type="Gene3D" id="3.30.160.60">
    <property type="entry name" value="Classic Zinc Finger"/>
    <property type="match status" value="5"/>
</dbReference>
<dbReference type="InterPro" id="IPR052795">
    <property type="entry name" value="RREB1"/>
</dbReference>
<dbReference type="InterPro" id="IPR013087">
    <property type="entry name" value="Znf_C2H2_type"/>
</dbReference>
<dbReference type="InterPro" id="IPR036236">
    <property type="entry name" value="Znf_C2H2_sf"/>
</dbReference>
<protein>
    <submittedName>
        <fullName evidence="4">Zinc finger protein 135-like</fullName>
    </submittedName>
</protein>
<dbReference type="SMART" id="SM00355">
    <property type="entry name" value="ZnF_C2H2"/>
    <property type="match status" value="6"/>
</dbReference>
<keyword evidence="3" id="KW-1185">Reference proteome</keyword>
<feature type="domain" description="C2H2-type" evidence="2">
    <location>
        <begin position="318"/>
        <end position="345"/>
    </location>
</feature>
<gene>
    <name evidence="4" type="primary">LOC106811749</name>
</gene>
<evidence type="ECO:0000313" key="4">
    <source>
        <dbReference type="RefSeq" id="XP_014670953.1"/>
    </source>
</evidence>
<keyword evidence="1" id="KW-0863">Zinc-finger</keyword>
<dbReference type="Proteomes" id="UP000695022">
    <property type="component" value="Unplaced"/>
</dbReference>
<evidence type="ECO:0000256" key="1">
    <source>
        <dbReference type="PROSITE-ProRule" id="PRU00042"/>
    </source>
</evidence>
<keyword evidence="1" id="KW-0862">Zinc</keyword>
<dbReference type="PROSITE" id="PS00028">
    <property type="entry name" value="ZINC_FINGER_C2H2_1"/>
    <property type="match status" value="5"/>
</dbReference>
<accession>A0ABM1EFI2</accession>
<name>A0ABM1EFI2_PRICU</name>
<dbReference type="PROSITE" id="PS50157">
    <property type="entry name" value="ZINC_FINGER_C2H2_2"/>
    <property type="match status" value="6"/>
</dbReference>
<feature type="domain" description="C2H2-type" evidence="2">
    <location>
        <begin position="256"/>
        <end position="283"/>
    </location>
</feature>
<feature type="domain" description="C2H2-type" evidence="2">
    <location>
        <begin position="374"/>
        <end position="401"/>
    </location>
</feature>
<dbReference type="GeneID" id="106811749"/>
<proteinExistence type="predicted"/>
<dbReference type="RefSeq" id="XP_014670953.1">
    <property type="nucleotide sequence ID" value="XM_014815467.1"/>
</dbReference>
<evidence type="ECO:0000313" key="3">
    <source>
        <dbReference type="Proteomes" id="UP000695022"/>
    </source>
</evidence>
<dbReference type="SUPFAM" id="SSF57667">
    <property type="entry name" value="beta-beta-alpha zinc fingers"/>
    <property type="match status" value="2"/>
</dbReference>